<proteinExistence type="predicted"/>
<protein>
    <submittedName>
        <fullName evidence="1">D-glycerate 3-kinase</fullName>
    </submittedName>
</protein>
<name>A0A3N1PUJ8_9GAMM</name>
<comment type="caution">
    <text evidence="1">The sequence shown here is derived from an EMBL/GenBank/DDBJ whole genome shotgun (WGS) entry which is preliminary data.</text>
</comment>
<gene>
    <name evidence="1" type="ORF">EDC28_101123</name>
</gene>
<reference evidence="1 2" key="1">
    <citation type="submission" date="2018-11" db="EMBL/GenBank/DDBJ databases">
        <title>Genomic Encyclopedia of Type Strains, Phase IV (KMG-IV): sequencing the most valuable type-strain genomes for metagenomic binning, comparative biology and taxonomic classification.</title>
        <authorList>
            <person name="Goeker M."/>
        </authorList>
    </citation>
    <scope>NUCLEOTIDE SEQUENCE [LARGE SCALE GENOMIC DNA]</scope>
    <source>
        <strain evidence="1 2">DSM 21945</strain>
    </source>
</reference>
<dbReference type="EMBL" id="RJUL01000001">
    <property type="protein sequence ID" value="ROQ30437.1"/>
    <property type="molecule type" value="Genomic_DNA"/>
</dbReference>
<dbReference type="OrthoDB" id="455474at2"/>
<dbReference type="Proteomes" id="UP000268033">
    <property type="component" value="Unassembled WGS sequence"/>
</dbReference>
<dbReference type="STRING" id="584787.GCA_001247655_01714"/>
<keyword evidence="1" id="KW-0418">Kinase</keyword>
<dbReference type="GO" id="GO:0016301">
    <property type="term" value="F:kinase activity"/>
    <property type="evidence" value="ECO:0007669"/>
    <property type="project" value="UniProtKB-KW"/>
</dbReference>
<evidence type="ECO:0000313" key="2">
    <source>
        <dbReference type="Proteomes" id="UP000268033"/>
    </source>
</evidence>
<dbReference type="RefSeq" id="WP_050657727.1">
    <property type="nucleotide sequence ID" value="NZ_JBLXAC010000014.1"/>
</dbReference>
<dbReference type="SUPFAM" id="SSF52540">
    <property type="entry name" value="P-loop containing nucleoside triphosphate hydrolases"/>
    <property type="match status" value="1"/>
</dbReference>
<accession>A0A3N1PUJ8</accession>
<dbReference type="InterPro" id="IPR027417">
    <property type="entry name" value="P-loop_NTPase"/>
</dbReference>
<organism evidence="1 2">
    <name type="scientific">Gallaecimonas pentaromativorans</name>
    <dbReference type="NCBI Taxonomy" id="584787"/>
    <lineage>
        <taxon>Bacteria</taxon>
        <taxon>Pseudomonadati</taxon>
        <taxon>Pseudomonadota</taxon>
        <taxon>Gammaproteobacteria</taxon>
        <taxon>Enterobacterales</taxon>
        <taxon>Gallaecimonadaceae</taxon>
        <taxon>Gallaecimonas</taxon>
    </lineage>
</organism>
<evidence type="ECO:0000313" key="1">
    <source>
        <dbReference type="EMBL" id="ROQ30437.1"/>
    </source>
</evidence>
<keyword evidence="1" id="KW-0808">Transferase</keyword>
<keyword evidence="2" id="KW-1185">Reference proteome</keyword>
<sequence length="293" mass="32560">MHQVIQDAVKAHGLPEQFQETVTQHYLPLAEKIIARSQWSPAPLVVGVTGAQGTGKSTLADFLAILLREMAAFKVAVISLDDLYLTRAERLALGDTVHPLLKTRGVPGTHDVALGEAVLDALATASDQQHTALPRFDKAVDDRAPQSQWPHITGRPDVVILEGWCLGAGAQDDSALAQPANSLEASEDKDGAWRQYVNDQLKGPYRRFFDRVQYQIFMQAPSMDAVLAWRQKQEHKLKARVGDGPGIMSDAQIARFIQHYERLTRHLLAEHPRNTLVRFELDDNHSIKAVHHA</sequence>
<dbReference type="AlphaFoldDB" id="A0A3N1PUJ8"/>
<dbReference type="Gene3D" id="3.40.50.300">
    <property type="entry name" value="P-loop containing nucleotide triphosphate hydrolases"/>
    <property type="match status" value="1"/>
</dbReference>